<keyword evidence="2 4" id="KW-0863">Zinc-finger</keyword>
<gene>
    <name evidence="7" type="ORF">PCANC_01992</name>
</gene>
<sequence>MTDQNHREPSANNETFNAGTHCAKVDCRTLDFLPLVCPHCHLAFCSSHAHVFYHDCCLPEVLREARREEEGTTSTGDPVRELVNQHTPAPVETTKEDRNAKAKQILAARFPVPATRERQPKRPSKELSPALKLILLKRQAVGGDPRKKDNDVPLGCRWYGRLGCLMTTADSENLPWSDKRALAKDPKAIWFDKKTVVGKVFDIVIAMFKPELLSHSHSCSTTDLQLFTIRPGNQLHVITDQCSATWDDVVDDGEEVWLTARNMQVS</sequence>
<dbReference type="STRING" id="200324.A0A2N5W1P7"/>
<evidence type="ECO:0000256" key="5">
    <source>
        <dbReference type="SAM" id="MobiDB-lite"/>
    </source>
</evidence>
<organism evidence="7 8">
    <name type="scientific">Puccinia coronata f. sp. avenae</name>
    <dbReference type="NCBI Taxonomy" id="200324"/>
    <lineage>
        <taxon>Eukaryota</taxon>
        <taxon>Fungi</taxon>
        <taxon>Dikarya</taxon>
        <taxon>Basidiomycota</taxon>
        <taxon>Pucciniomycotina</taxon>
        <taxon>Pucciniomycetes</taxon>
        <taxon>Pucciniales</taxon>
        <taxon>Pucciniaceae</taxon>
        <taxon>Puccinia</taxon>
    </lineage>
</organism>
<proteinExistence type="predicted"/>
<comment type="caution">
    <text evidence="7">The sequence shown here is derived from an EMBL/GenBank/DDBJ whole genome shotgun (WGS) entry which is preliminary data.</text>
</comment>
<dbReference type="GO" id="GO:0008270">
    <property type="term" value="F:zinc ion binding"/>
    <property type="evidence" value="ECO:0007669"/>
    <property type="project" value="UniProtKB-KW"/>
</dbReference>
<evidence type="ECO:0000256" key="3">
    <source>
        <dbReference type="ARBA" id="ARBA00022833"/>
    </source>
</evidence>
<dbReference type="Gene3D" id="4.10.1110.10">
    <property type="entry name" value="AN1-like Zinc finger"/>
    <property type="match status" value="1"/>
</dbReference>
<feature type="region of interest" description="Disordered" evidence="5">
    <location>
        <begin position="68"/>
        <end position="100"/>
    </location>
</feature>
<keyword evidence="1" id="KW-0479">Metal-binding</keyword>
<dbReference type="OrthoDB" id="431929at2759"/>
<keyword evidence="3" id="KW-0862">Zinc</keyword>
<accession>A0A2N5W1P7</accession>
<evidence type="ECO:0000256" key="4">
    <source>
        <dbReference type="PROSITE-ProRule" id="PRU00449"/>
    </source>
</evidence>
<evidence type="ECO:0000259" key="6">
    <source>
        <dbReference type="PROSITE" id="PS51039"/>
    </source>
</evidence>
<dbReference type="AlphaFoldDB" id="A0A2N5W1P7"/>
<name>A0A2N5W1P7_9BASI</name>
<evidence type="ECO:0000256" key="2">
    <source>
        <dbReference type="ARBA" id="ARBA00022771"/>
    </source>
</evidence>
<dbReference type="InterPro" id="IPR000058">
    <property type="entry name" value="Znf_AN1"/>
</dbReference>
<reference evidence="7 8" key="1">
    <citation type="submission" date="2017-11" db="EMBL/GenBank/DDBJ databases">
        <title>De novo assembly and phasing of dikaryotic genomes from two isolates of Puccinia coronata f. sp. avenae, the causal agent of oat crown rust.</title>
        <authorList>
            <person name="Miller M.E."/>
            <person name="Zhang Y."/>
            <person name="Omidvar V."/>
            <person name="Sperschneider J."/>
            <person name="Schwessinger B."/>
            <person name="Raley C."/>
            <person name="Palmer J.M."/>
            <person name="Garnica D."/>
            <person name="Upadhyaya N."/>
            <person name="Rathjen J."/>
            <person name="Taylor J.M."/>
            <person name="Park R.F."/>
            <person name="Dodds P.N."/>
            <person name="Hirsch C.D."/>
            <person name="Kianian S.F."/>
            <person name="Figueroa M."/>
        </authorList>
    </citation>
    <scope>NUCLEOTIDE SEQUENCE [LARGE SCALE GENOMIC DNA]</scope>
    <source>
        <strain evidence="7">12NC29</strain>
    </source>
</reference>
<evidence type="ECO:0000256" key="1">
    <source>
        <dbReference type="ARBA" id="ARBA00022723"/>
    </source>
</evidence>
<dbReference type="InterPro" id="IPR035896">
    <property type="entry name" value="AN1-like_Znf"/>
</dbReference>
<dbReference type="PROSITE" id="PS51039">
    <property type="entry name" value="ZF_AN1"/>
    <property type="match status" value="1"/>
</dbReference>
<dbReference type="Proteomes" id="UP000235388">
    <property type="component" value="Unassembled WGS sequence"/>
</dbReference>
<keyword evidence="8" id="KW-1185">Reference proteome</keyword>
<dbReference type="EMBL" id="PGCJ01000023">
    <property type="protein sequence ID" value="PLW56171.1"/>
    <property type="molecule type" value="Genomic_DNA"/>
</dbReference>
<evidence type="ECO:0000313" key="8">
    <source>
        <dbReference type="Proteomes" id="UP000235388"/>
    </source>
</evidence>
<feature type="domain" description="AN1-type" evidence="6">
    <location>
        <begin position="16"/>
        <end position="64"/>
    </location>
</feature>
<evidence type="ECO:0000313" key="7">
    <source>
        <dbReference type="EMBL" id="PLW56171.1"/>
    </source>
</evidence>
<dbReference type="SUPFAM" id="SSF118310">
    <property type="entry name" value="AN1-like Zinc finger"/>
    <property type="match status" value="1"/>
</dbReference>
<protein>
    <recommendedName>
        <fullName evidence="6">AN1-type domain-containing protein</fullName>
    </recommendedName>
</protein>